<evidence type="ECO:0000313" key="2">
    <source>
        <dbReference type="EMBL" id="JAG91925.1"/>
    </source>
</evidence>
<keyword evidence="2" id="KW-0378">Hydrolase</keyword>
<evidence type="ECO:0000256" key="1">
    <source>
        <dbReference type="SAM" id="SignalP"/>
    </source>
</evidence>
<feature type="chain" id="PRO_5002201720" evidence="1">
    <location>
        <begin position="21"/>
        <end position="119"/>
    </location>
</feature>
<dbReference type="AlphaFoldDB" id="A0A0C9R4K7"/>
<accession>A0A0C9R4K7</accession>
<protein>
    <submittedName>
        <fullName evidence="2">Putative secreted metalloprotease</fullName>
    </submittedName>
</protein>
<proteinExistence type="evidence at transcript level"/>
<feature type="signal peptide" evidence="1">
    <location>
        <begin position="1"/>
        <end position="20"/>
    </location>
</feature>
<sequence>MDSLMFAYLLALILPAAVHLNKLSHEPEAIVYPSLLEARIDNAAKTVHLGDGNLLSLQKASVLRDTLTVHSFEDNKRIIQTIKSEEIEGKLYENKHSLASLLLHETTHGILMEGLINHS</sequence>
<feature type="non-terminal residue" evidence="2">
    <location>
        <position position="119"/>
    </location>
</feature>
<keyword evidence="2" id="KW-0645">Protease</keyword>
<keyword evidence="1" id="KW-0732">Signal</keyword>
<dbReference type="GO" id="GO:0006508">
    <property type="term" value="P:proteolysis"/>
    <property type="evidence" value="ECO:0007669"/>
    <property type="project" value="UniProtKB-KW"/>
</dbReference>
<reference evidence="2" key="1">
    <citation type="journal article" date="2015" name="PLoS ONE">
        <title>An Insight into the Sialome of the Lone Star Tick, Amblyomma americanum, with a Glimpse on Its Time Dependent Gene Expression.</title>
        <authorList>
            <person name="Karim S."/>
            <person name="Ribeiro J.M."/>
        </authorList>
    </citation>
    <scope>NUCLEOTIDE SEQUENCE</scope>
    <source>
        <tissue evidence="2">Salivary gland</tissue>
    </source>
</reference>
<dbReference type="GO" id="GO:0008237">
    <property type="term" value="F:metallopeptidase activity"/>
    <property type="evidence" value="ECO:0007669"/>
    <property type="project" value="UniProtKB-KW"/>
</dbReference>
<name>A0A0C9R4K7_AMBAM</name>
<organism evidence="2">
    <name type="scientific">Amblyomma americanum</name>
    <name type="common">Lone star tick</name>
    <dbReference type="NCBI Taxonomy" id="6943"/>
    <lineage>
        <taxon>Eukaryota</taxon>
        <taxon>Metazoa</taxon>
        <taxon>Ecdysozoa</taxon>
        <taxon>Arthropoda</taxon>
        <taxon>Chelicerata</taxon>
        <taxon>Arachnida</taxon>
        <taxon>Acari</taxon>
        <taxon>Parasitiformes</taxon>
        <taxon>Ixodida</taxon>
        <taxon>Ixodoidea</taxon>
        <taxon>Ixodidae</taxon>
        <taxon>Amblyomminae</taxon>
        <taxon>Amblyomma</taxon>
    </lineage>
</organism>
<dbReference type="EMBL" id="GBZX01000815">
    <property type="protein sequence ID" value="JAG91925.1"/>
    <property type="molecule type" value="mRNA"/>
</dbReference>
<keyword evidence="2" id="KW-0482">Metalloprotease</keyword>